<evidence type="ECO:0000313" key="3">
    <source>
        <dbReference type="EMBL" id="KAJ8652146.1"/>
    </source>
</evidence>
<evidence type="ECO:0000313" key="4">
    <source>
        <dbReference type="Proteomes" id="UP001234581"/>
    </source>
</evidence>
<comment type="caution">
    <text evidence="3">The sequence shown here is derived from an EMBL/GenBank/DDBJ whole genome shotgun (WGS) entry which is preliminary data.</text>
</comment>
<sequence>MPPKYQDVVEELHRQSATAEERFEELQSAIVELTQQTHEFQERVDNKLQRVLDANSTDSKSPNSTNNNESNIPLPSNLDGNARSLKIGDIVNFIKDHQTTGQESNDQVVNALKQEMERIVRYATDAIIHHMRQETGTDEIPSWGKLDQKRRRELRGLAAEGIVTAGIPVNRATADWVMQYVISNHWHSKIGHRNRTQSQQQHQRQSQTITNEDDSAQEAGEITPLRERDENVEPTPRHTRSNSLPQKRRDVNNQNDRRTKQRSSTRTSNHHSNTG</sequence>
<feature type="compositionally biased region" description="Polar residues" evidence="2">
    <location>
        <begin position="54"/>
        <end position="74"/>
    </location>
</feature>
<organism evidence="3 4">
    <name type="scientific">Lichtheimia ornata</name>
    <dbReference type="NCBI Taxonomy" id="688661"/>
    <lineage>
        <taxon>Eukaryota</taxon>
        <taxon>Fungi</taxon>
        <taxon>Fungi incertae sedis</taxon>
        <taxon>Mucoromycota</taxon>
        <taxon>Mucoromycotina</taxon>
        <taxon>Mucoromycetes</taxon>
        <taxon>Mucorales</taxon>
        <taxon>Lichtheimiaceae</taxon>
        <taxon>Lichtheimia</taxon>
    </lineage>
</organism>
<feature type="region of interest" description="Disordered" evidence="2">
    <location>
        <begin position="54"/>
        <end position="77"/>
    </location>
</feature>
<feature type="compositionally biased region" description="Low complexity" evidence="2">
    <location>
        <begin position="262"/>
        <end position="275"/>
    </location>
</feature>
<protein>
    <submittedName>
        <fullName evidence="3">Uncharacterized protein</fullName>
    </submittedName>
</protein>
<accession>A0AAD7XTD9</accession>
<dbReference type="GeneID" id="83219638"/>
<dbReference type="AlphaFoldDB" id="A0AAD7XTD9"/>
<reference evidence="3 4" key="1">
    <citation type="submission" date="2023-03" db="EMBL/GenBank/DDBJ databases">
        <title>Genome sequence of Lichtheimia ornata CBS 291.66.</title>
        <authorList>
            <person name="Mohabir J.T."/>
            <person name="Shea T.P."/>
            <person name="Kurbessoian T."/>
            <person name="Berby B."/>
            <person name="Fontaine J."/>
            <person name="Livny J."/>
            <person name="Gnirke A."/>
            <person name="Stajich J.E."/>
            <person name="Cuomo C.A."/>
        </authorList>
    </citation>
    <scope>NUCLEOTIDE SEQUENCE [LARGE SCALE GENOMIC DNA]</scope>
    <source>
        <strain evidence="3">CBS 291.66</strain>
    </source>
</reference>
<feature type="compositionally biased region" description="Basic and acidic residues" evidence="2">
    <location>
        <begin position="247"/>
        <end position="258"/>
    </location>
</feature>
<proteinExistence type="predicted"/>
<dbReference type="Proteomes" id="UP001234581">
    <property type="component" value="Unassembled WGS sequence"/>
</dbReference>
<dbReference type="RefSeq" id="XP_058337060.1">
    <property type="nucleotide sequence ID" value="XM_058492197.1"/>
</dbReference>
<dbReference type="EMBL" id="JARTCD010000117">
    <property type="protein sequence ID" value="KAJ8652146.1"/>
    <property type="molecule type" value="Genomic_DNA"/>
</dbReference>
<feature type="compositionally biased region" description="Low complexity" evidence="2">
    <location>
        <begin position="196"/>
        <end position="208"/>
    </location>
</feature>
<evidence type="ECO:0000256" key="2">
    <source>
        <dbReference type="SAM" id="MobiDB-lite"/>
    </source>
</evidence>
<keyword evidence="1" id="KW-0175">Coiled coil</keyword>
<feature type="region of interest" description="Disordered" evidence="2">
    <location>
        <begin position="191"/>
        <end position="275"/>
    </location>
</feature>
<evidence type="ECO:0000256" key="1">
    <source>
        <dbReference type="SAM" id="Coils"/>
    </source>
</evidence>
<name>A0AAD7XTD9_9FUNG</name>
<feature type="coiled-coil region" evidence="1">
    <location>
        <begin position="9"/>
        <end position="43"/>
    </location>
</feature>
<gene>
    <name evidence="3" type="ORF">O0I10_012257</name>
</gene>
<keyword evidence="4" id="KW-1185">Reference proteome</keyword>